<evidence type="ECO:0008006" key="5">
    <source>
        <dbReference type="Google" id="ProtNLM"/>
    </source>
</evidence>
<dbReference type="Proteomes" id="UP001250858">
    <property type="component" value="Chromosome"/>
</dbReference>
<gene>
    <name evidence="3" type="ORF">RGF97_02930</name>
</gene>
<dbReference type="EMBL" id="CP133762">
    <property type="protein sequence ID" value="WMX44024.1"/>
    <property type="molecule type" value="Genomic_DNA"/>
</dbReference>
<feature type="compositionally biased region" description="Low complexity" evidence="1">
    <location>
        <begin position="34"/>
        <end position="47"/>
    </location>
</feature>
<name>A0ABY9RS02_9ACTN</name>
<evidence type="ECO:0000313" key="3">
    <source>
        <dbReference type="EMBL" id="WMX44024.1"/>
    </source>
</evidence>
<keyword evidence="4" id="KW-1185">Reference proteome</keyword>
<reference evidence="3 4" key="1">
    <citation type="submission" date="2023-09" db="EMBL/GenBank/DDBJ databases">
        <title>Complete genome of Streptomyces roseicoloratus T14.</title>
        <authorList>
            <person name="Bashizi T."/>
            <person name="Kim M.-J."/>
            <person name="Lee G."/>
            <person name="Tagele S.B."/>
            <person name="Shin J.-H."/>
        </authorList>
    </citation>
    <scope>NUCLEOTIDE SEQUENCE [LARGE SCALE GENOMIC DNA]</scope>
    <source>
        <strain evidence="3 4">T14</strain>
    </source>
</reference>
<evidence type="ECO:0000256" key="1">
    <source>
        <dbReference type="SAM" id="MobiDB-lite"/>
    </source>
</evidence>
<protein>
    <recommendedName>
        <fullName evidence="5">Secreted protein</fullName>
    </recommendedName>
</protein>
<keyword evidence="2" id="KW-0732">Signal</keyword>
<proteinExistence type="predicted"/>
<feature type="region of interest" description="Disordered" evidence="1">
    <location>
        <begin position="34"/>
        <end position="61"/>
    </location>
</feature>
<feature type="signal peptide" evidence="2">
    <location>
        <begin position="1"/>
        <end position="27"/>
    </location>
</feature>
<sequence>MNVRRSRHRTPVLLCTAVMFASGLAAAPGAAAAPAPAKAPATTPEAPCTVRDGYPPGARNTGIGGSPMKYRFANSPYVGARYDSCAGTLKLYYGGHTSPRWAYYEVQYTHPTGRDWKTWQVRIGERRVATWDDPERGSWNFKVRACAQSIDDAQGRNCTPWSPQLFVYTGTG</sequence>
<dbReference type="RefSeq" id="WP_128978193.1">
    <property type="nucleotide sequence ID" value="NZ_CP133762.1"/>
</dbReference>
<accession>A0ABY9RS02</accession>
<evidence type="ECO:0000313" key="4">
    <source>
        <dbReference type="Proteomes" id="UP001250858"/>
    </source>
</evidence>
<evidence type="ECO:0000256" key="2">
    <source>
        <dbReference type="SAM" id="SignalP"/>
    </source>
</evidence>
<feature type="chain" id="PRO_5046369996" description="Secreted protein" evidence="2">
    <location>
        <begin position="28"/>
        <end position="172"/>
    </location>
</feature>
<organism evidence="3 4">
    <name type="scientific">Streptomyces roseicoloratus</name>
    <dbReference type="NCBI Taxonomy" id="2508722"/>
    <lineage>
        <taxon>Bacteria</taxon>
        <taxon>Bacillati</taxon>
        <taxon>Actinomycetota</taxon>
        <taxon>Actinomycetes</taxon>
        <taxon>Kitasatosporales</taxon>
        <taxon>Streptomycetaceae</taxon>
        <taxon>Streptomyces</taxon>
    </lineage>
</organism>